<keyword evidence="11 20" id="KW-0521">NADP</keyword>
<keyword evidence="7 20" id="KW-0150">Chloroplast</keyword>
<sequence length="182" mass="19830">MNLPEPFYDSILFSVESGIVLGSFGIVFASDVVHSASFSSFVFARISLLYLLLNADFSAAAQILIYVGAVNIPIVFAVMLVSTGKSSNPFSSWTTGDGITFTLCASLFCLLINTISDTVWSRVNLINRSAQSRGEALTDNIRRIGSELMNEFLFPFELMSIILLVALVGAITVARREKITEL</sequence>
<name>A0A4Y5P7Z3_9MARC</name>
<feature type="transmembrane region" description="Helical" evidence="20">
    <location>
        <begin position="59"/>
        <end position="81"/>
    </location>
</feature>
<comment type="function">
    <text evidence="1 20">NDH shuttles electrons from NAD(P)H:plastoquinone, via FMN and iron-sulfur (Fe-S) centers, to quinones in the photosynthetic chain and possibly in a chloroplast respiratory chain. The immediate electron acceptor for the enzyme in this species is believed to be plastoquinone. Couples the redox reaction to proton translocation, and thus conserves the redox energy in a proton gradient.</text>
</comment>
<evidence type="ECO:0000256" key="15">
    <source>
        <dbReference type="ARBA" id="ARBA00023027"/>
    </source>
</evidence>
<reference evidence="21" key="1">
    <citation type="submission" date="2018-03" db="EMBL/GenBank/DDBJ databases">
        <title>Exploring the plastid DNA sequence disparity of liverworts.</title>
        <authorList>
            <person name="Yu Y."/>
            <person name="Liu H."/>
            <person name="Yang J."/>
            <person name="Ma W."/>
            <person name="Pressel S."/>
            <person name="Wu Y."/>
            <person name="Schneider H."/>
        </authorList>
    </citation>
    <scope>NUCLEOTIDE SEQUENCE</scope>
</reference>
<dbReference type="PANTHER" id="PTHR48479:SF1">
    <property type="entry name" value="NAD(P)H-QUINONE OXIDOREDUCTASE SUBUNIT 6, CHLOROPLASTIC"/>
    <property type="match status" value="1"/>
</dbReference>
<keyword evidence="12 20" id="KW-0618">Plastoquinone</keyword>
<dbReference type="AlphaFoldDB" id="A0A4Y5P7Z3"/>
<evidence type="ECO:0000256" key="3">
    <source>
        <dbReference type="ARBA" id="ARBA00005698"/>
    </source>
</evidence>
<evidence type="ECO:0000313" key="21">
    <source>
        <dbReference type="EMBL" id="QCW59381.1"/>
    </source>
</evidence>
<keyword evidence="14 20" id="KW-1133">Transmembrane helix</keyword>
<keyword evidence="10 20" id="KW-0874">Quinone</keyword>
<gene>
    <name evidence="21" type="primary">ndhG</name>
</gene>
<keyword evidence="13" id="KW-1278">Translocase</keyword>
<dbReference type="InterPro" id="IPR042106">
    <property type="entry name" value="Nuo/plastoQ_OxRdtase_6_NuoJ"/>
</dbReference>
<keyword evidence="15 20" id="KW-0520">NAD</keyword>
<dbReference type="EC" id="7.1.1.-" evidence="20"/>
<evidence type="ECO:0000256" key="16">
    <source>
        <dbReference type="ARBA" id="ARBA00023078"/>
    </source>
</evidence>
<evidence type="ECO:0000256" key="14">
    <source>
        <dbReference type="ARBA" id="ARBA00022989"/>
    </source>
</evidence>
<comment type="similarity">
    <text evidence="3 20">Belongs to the complex I subunit 6 family.</text>
</comment>
<evidence type="ECO:0000256" key="7">
    <source>
        <dbReference type="ARBA" id="ARBA00022528"/>
    </source>
</evidence>
<accession>A0A4Y5P7Z3</accession>
<evidence type="ECO:0000256" key="18">
    <source>
        <dbReference type="ARBA" id="ARBA00047726"/>
    </source>
</evidence>
<evidence type="ECO:0000256" key="13">
    <source>
        <dbReference type="ARBA" id="ARBA00022967"/>
    </source>
</evidence>
<evidence type="ECO:0000256" key="9">
    <source>
        <dbReference type="ARBA" id="ARBA00022692"/>
    </source>
</evidence>
<proteinExistence type="inferred from homology"/>
<evidence type="ECO:0000256" key="12">
    <source>
        <dbReference type="ARBA" id="ARBA00022957"/>
    </source>
</evidence>
<keyword evidence="8 20" id="KW-0934">Plastid</keyword>
<feature type="transmembrane region" description="Helical" evidence="20">
    <location>
        <begin position="6"/>
        <end position="29"/>
    </location>
</feature>
<dbReference type="EMBL" id="MH064516">
    <property type="protein sequence ID" value="QCW59381.1"/>
    <property type="molecule type" value="Genomic_DNA"/>
</dbReference>
<keyword evidence="17 20" id="KW-0472">Membrane</keyword>
<dbReference type="PANTHER" id="PTHR48479">
    <property type="entry name" value="NAD(P)H-QUINONE OXIDOREDUCTASE SUBUNIT 6, CHLOROPLASTIC"/>
    <property type="match status" value="1"/>
</dbReference>
<dbReference type="Pfam" id="PF00499">
    <property type="entry name" value="Oxidored_q3"/>
    <property type="match status" value="1"/>
</dbReference>
<evidence type="ECO:0000256" key="4">
    <source>
        <dbReference type="ARBA" id="ARBA00011199"/>
    </source>
</evidence>
<comment type="subcellular location">
    <subcellularLocation>
        <location evidence="2">Plastid</location>
        <location evidence="2">Chloroplast thylakoid membrane</location>
        <topology evidence="2">Multi-pass membrane protein</topology>
    </subcellularLocation>
</comment>
<comment type="catalytic activity">
    <reaction evidence="19 20">
        <text>a plastoquinone + NADH + (n+1) H(+)(in) = a plastoquinol + NAD(+) + n H(+)(out)</text>
        <dbReference type="Rhea" id="RHEA:42608"/>
        <dbReference type="Rhea" id="RHEA-COMP:9561"/>
        <dbReference type="Rhea" id="RHEA-COMP:9562"/>
        <dbReference type="ChEBI" id="CHEBI:15378"/>
        <dbReference type="ChEBI" id="CHEBI:17757"/>
        <dbReference type="ChEBI" id="CHEBI:57540"/>
        <dbReference type="ChEBI" id="CHEBI:57945"/>
        <dbReference type="ChEBI" id="CHEBI:62192"/>
    </reaction>
</comment>
<feature type="transmembrane region" description="Helical" evidence="20">
    <location>
        <begin position="36"/>
        <end position="53"/>
    </location>
</feature>
<dbReference type="GO" id="GO:0008137">
    <property type="term" value="F:NADH dehydrogenase (ubiquinone) activity"/>
    <property type="evidence" value="ECO:0007669"/>
    <property type="project" value="UniProtKB-UniRule"/>
</dbReference>
<dbReference type="GO" id="GO:0009535">
    <property type="term" value="C:chloroplast thylakoid membrane"/>
    <property type="evidence" value="ECO:0007669"/>
    <property type="project" value="UniProtKB-SubCell"/>
</dbReference>
<evidence type="ECO:0000256" key="17">
    <source>
        <dbReference type="ARBA" id="ARBA00023136"/>
    </source>
</evidence>
<evidence type="ECO:0000256" key="2">
    <source>
        <dbReference type="ARBA" id="ARBA00004454"/>
    </source>
</evidence>
<comment type="subunit">
    <text evidence="4 20">NDH is composed of at least 16 different subunits, 5 of which are encoded in the nucleus.</text>
</comment>
<dbReference type="Gene3D" id="1.20.120.1200">
    <property type="entry name" value="NADH-ubiquinone/plastoquinone oxidoreductase chain 6, subunit NuoJ"/>
    <property type="match status" value="1"/>
</dbReference>
<evidence type="ECO:0000256" key="10">
    <source>
        <dbReference type="ARBA" id="ARBA00022719"/>
    </source>
</evidence>
<feature type="transmembrane region" description="Helical" evidence="20">
    <location>
        <begin position="152"/>
        <end position="174"/>
    </location>
</feature>
<evidence type="ECO:0000256" key="19">
    <source>
        <dbReference type="ARBA" id="ARBA00048026"/>
    </source>
</evidence>
<organism evidence="21">
    <name type="scientific">Haplomitrium blumei</name>
    <dbReference type="NCBI Taxonomy" id="258993"/>
    <lineage>
        <taxon>Eukaryota</taxon>
        <taxon>Viridiplantae</taxon>
        <taxon>Streptophyta</taxon>
        <taxon>Embryophyta</taxon>
        <taxon>Marchantiophyta</taxon>
        <taxon>Haplomitriopsida</taxon>
        <taxon>Haplomitriidae</taxon>
        <taxon>Calobryales</taxon>
        <taxon>Haplomitriaceae</taxon>
        <taxon>Haplomitrium</taxon>
    </lineage>
</organism>
<keyword evidence="9 20" id="KW-0812">Transmembrane</keyword>
<dbReference type="InterPro" id="IPR050290">
    <property type="entry name" value="NAD(P)H-Q_Oxidoreduct_6"/>
</dbReference>
<evidence type="ECO:0000256" key="11">
    <source>
        <dbReference type="ARBA" id="ARBA00022857"/>
    </source>
</evidence>
<dbReference type="InterPro" id="IPR001457">
    <property type="entry name" value="NADH_UbQ/plastoQ_OxRdtase_su6"/>
</dbReference>
<dbReference type="FunFam" id="1.20.120.1200:FF:000002">
    <property type="entry name" value="NAD(P)H-quinone oxidoreductase subunit 6, chloroplastic"/>
    <property type="match status" value="1"/>
</dbReference>
<evidence type="ECO:0000256" key="8">
    <source>
        <dbReference type="ARBA" id="ARBA00022640"/>
    </source>
</evidence>
<evidence type="ECO:0000256" key="1">
    <source>
        <dbReference type="ARBA" id="ARBA00004059"/>
    </source>
</evidence>
<keyword evidence="6" id="KW-0813">Transport</keyword>
<dbReference type="GeneID" id="40874244"/>
<protein>
    <recommendedName>
        <fullName evidence="5 20">NAD(P)H-quinone oxidoreductase subunit 6, chloroplastic</fullName>
        <ecNumber evidence="20">7.1.1.-</ecNumber>
    </recommendedName>
</protein>
<comment type="catalytic activity">
    <reaction evidence="18 20">
        <text>a plastoquinone + NADPH + (n+1) H(+)(in) = a plastoquinol + NADP(+) + n H(+)(out)</text>
        <dbReference type="Rhea" id="RHEA:42612"/>
        <dbReference type="Rhea" id="RHEA-COMP:9561"/>
        <dbReference type="Rhea" id="RHEA-COMP:9562"/>
        <dbReference type="ChEBI" id="CHEBI:15378"/>
        <dbReference type="ChEBI" id="CHEBI:17757"/>
        <dbReference type="ChEBI" id="CHEBI:57783"/>
        <dbReference type="ChEBI" id="CHEBI:58349"/>
        <dbReference type="ChEBI" id="CHEBI:62192"/>
    </reaction>
</comment>
<feature type="transmembrane region" description="Helical" evidence="20">
    <location>
        <begin position="93"/>
        <end position="115"/>
    </location>
</feature>
<dbReference type="GO" id="GO:0048038">
    <property type="term" value="F:quinone binding"/>
    <property type="evidence" value="ECO:0007669"/>
    <property type="project" value="UniProtKB-KW"/>
</dbReference>
<keyword evidence="16 20" id="KW-0793">Thylakoid</keyword>
<evidence type="ECO:0000256" key="20">
    <source>
        <dbReference type="RuleBase" id="RU004431"/>
    </source>
</evidence>
<geneLocation type="chloroplast" evidence="21"/>
<dbReference type="RefSeq" id="YP_009668607.1">
    <property type="nucleotide sequence ID" value="NC_043789.1"/>
</dbReference>
<evidence type="ECO:0000256" key="5">
    <source>
        <dbReference type="ARBA" id="ARBA00018131"/>
    </source>
</evidence>
<evidence type="ECO:0000256" key="6">
    <source>
        <dbReference type="ARBA" id="ARBA00022448"/>
    </source>
</evidence>